<keyword evidence="7" id="KW-0378">Hydrolase</keyword>
<dbReference type="RefSeq" id="WP_089085872.1">
    <property type="nucleotide sequence ID" value="NZ_AP018823.1"/>
</dbReference>
<evidence type="ECO:0000256" key="1">
    <source>
        <dbReference type="ARBA" id="ARBA00001946"/>
    </source>
</evidence>
<dbReference type="InterPro" id="IPR020084">
    <property type="entry name" value="NUDIX_hydrolase_CS"/>
</dbReference>
<keyword evidence="8" id="KW-0460">Magnesium</keyword>
<sequence length="149" mass="16768">MSEAFCGAKAALFYQDRLLVYLRDDKAGLPFAACWDFPGGGREGQESPFACLQRETREEFGILLQPAQIIWQRSYPSWHQPGRLSFFMVGQLNAKQAQAIRFGEEGQCWDWMSAADYLAQPAAVPYLQQRLQDYLQSPAAARASAVLGR</sequence>
<keyword evidence="9" id="KW-0234">DNA repair</keyword>
<dbReference type="GO" id="GO:0006281">
    <property type="term" value="P:DNA repair"/>
    <property type="evidence" value="ECO:0007669"/>
    <property type="project" value="UniProtKB-KW"/>
</dbReference>
<dbReference type="EMBL" id="AP018823">
    <property type="protein sequence ID" value="BBF86929.1"/>
    <property type="molecule type" value="Genomic_DNA"/>
</dbReference>
<evidence type="ECO:0000256" key="5">
    <source>
        <dbReference type="ARBA" id="ARBA00022723"/>
    </source>
</evidence>
<dbReference type="GO" id="GO:0044715">
    <property type="term" value="F:8-oxo-dGDP phosphatase activity"/>
    <property type="evidence" value="ECO:0007669"/>
    <property type="project" value="TreeGrafter"/>
</dbReference>
<reference evidence="19" key="3">
    <citation type="journal article" date="2017" name="Plant Physiol. Biochem.">
        <title>Differential oxidative and antioxidative response of duckweed Lemna minor toward plant growth promoting/inhibiting bacteria.</title>
        <authorList>
            <person name="Ishizawa H."/>
            <person name="Kuroda M."/>
            <person name="Morikawa M."/>
            <person name="Ike M."/>
        </authorList>
    </citation>
    <scope>NUCLEOTIDE SEQUENCE [LARGE SCALE GENOMIC DNA]</scope>
    <source>
        <strain evidence="19">H3</strain>
    </source>
</reference>
<keyword evidence="6" id="KW-0227">DNA damage</keyword>
<dbReference type="GO" id="GO:0046872">
    <property type="term" value="F:metal ion binding"/>
    <property type="evidence" value="ECO:0007669"/>
    <property type="project" value="UniProtKB-KW"/>
</dbReference>
<dbReference type="GO" id="GO:0044716">
    <property type="term" value="F:8-oxo-GDP phosphatase activity"/>
    <property type="evidence" value="ECO:0007669"/>
    <property type="project" value="TreeGrafter"/>
</dbReference>
<keyword evidence="4" id="KW-0235">DNA replication</keyword>
<dbReference type="OrthoDB" id="542521at2"/>
<evidence type="ECO:0000313" key="18">
    <source>
        <dbReference type="EMBL" id="BBF86929.1"/>
    </source>
</evidence>
<dbReference type="CDD" id="cd04682">
    <property type="entry name" value="NUDIX_Hydrolase"/>
    <property type="match status" value="1"/>
</dbReference>
<keyword evidence="5" id="KW-0479">Metal-binding</keyword>
<accession>A0A3G9GJS7</accession>
<evidence type="ECO:0000313" key="19">
    <source>
        <dbReference type="Proteomes" id="UP000198290"/>
    </source>
</evidence>
<dbReference type="Proteomes" id="UP000198290">
    <property type="component" value="Chromosome"/>
</dbReference>
<dbReference type="AlphaFoldDB" id="A0A3G9GJS7"/>
<dbReference type="SUPFAM" id="SSF55811">
    <property type="entry name" value="Nudix"/>
    <property type="match status" value="1"/>
</dbReference>
<gene>
    <name evidence="18" type="ORF">DLM_3337</name>
</gene>
<dbReference type="PROSITE" id="PS00893">
    <property type="entry name" value="NUDIX_BOX"/>
    <property type="match status" value="1"/>
</dbReference>
<feature type="domain" description="Nudix hydrolase" evidence="17">
    <location>
        <begin position="3"/>
        <end position="136"/>
    </location>
</feature>
<dbReference type="KEGG" id="amah:DLM_3337"/>
<dbReference type="Pfam" id="PF00293">
    <property type="entry name" value="NUDIX"/>
    <property type="match status" value="1"/>
</dbReference>
<evidence type="ECO:0000256" key="4">
    <source>
        <dbReference type="ARBA" id="ARBA00022705"/>
    </source>
</evidence>
<evidence type="ECO:0000256" key="16">
    <source>
        <dbReference type="ARBA" id="ARBA00042798"/>
    </source>
</evidence>
<dbReference type="InterPro" id="IPR015797">
    <property type="entry name" value="NUDIX_hydrolase-like_dom_sf"/>
</dbReference>
<proteinExistence type="inferred from homology"/>
<comment type="similarity">
    <text evidence="2">Belongs to the Nudix hydrolase family.</text>
</comment>
<evidence type="ECO:0000256" key="9">
    <source>
        <dbReference type="ARBA" id="ARBA00023204"/>
    </source>
</evidence>
<evidence type="ECO:0000256" key="15">
    <source>
        <dbReference type="ARBA" id="ARBA00041979"/>
    </source>
</evidence>
<comment type="catalytic activity">
    <reaction evidence="11">
        <text>8-oxo-GTP + H2O = 8-oxo-GMP + diphosphate + H(+)</text>
        <dbReference type="Rhea" id="RHEA:67616"/>
        <dbReference type="ChEBI" id="CHEBI:15377"/>
        <dbReference type="ChEBI" id="CHEBI:15378"/>
        <dbReference type="ChEBI" id="CHEBI:33019"/>
        <dbReference type="ChEBI" id="CHEBI:143553"/>
        <dbReference type="ChEBI" id="CHEBI:145694"/>
    </reaction>
</comment>
<dbReference type="InterPro" id="IPR000086">
    <property type="entry name" value="NUDIX_hydrolase_dom"/>
</dbReference>
<evidence type="ECO:0000259" key="17">
    <source>
        <dbReference type="PROSITE" id="PS51462"/>
    </source>
</evidence>
<dbReference type="PANTHER" id="PTHR47707">
    <property type="entry name" value="8-OXO-DGTP DIPHOSPHATASE"/>
    <property type="match status" value="1"/>
</dbReference>
<dbReference type="PROSITE" id="PS51462">
    <property type="entry name" value="NUDIX"/>
    <property type="match status" value="1"/>
</dbReference>
<keyword evidence="3" id="KW-0515">Mutator protein</keyword>
<evidence type="ECO:0000256" key="8">
    <source>
        <dbReference type="ARBA" id="ARBA00022842"/>
    </source>
</evidence>
<comment type="cofactor">
    <cofactor evidence="1">
        <name>Mg(2+)</name>
        <dbReference type="ChEBI" id="CHEBI:18420"/>
    </cofactor>
</comment>
<reference evidence="19" key="1">
    <citation type="journal article" date="2017" name="Biotechnol. Biofuels">
        <title>Evaluation of environmental bacterial communities as a factor affecting the growth of duckweed Lemna minor.</title>
        <authorList>
            <person name="Ishizawa H."/>
            <person name="Kuroda M."/>
            <person name="Morikawa M."/>
            <person name="Ike M."/>
        </authorList>
    </citation>
    <scope>NUCLEOTIDE SEQUENCE [LARGE SCALE GENOMIC DNA]</scope>
    <source>
        <strain evidence="19">H3</strain>
    </source>
</reference>
<evidence type="ECO:0000256" key="3">
    <source>
        <dbReference type="ARBA" id="ARBA00022457"/>
    </source>
</evidence>
<evidence type="ECO:0000256" key="7">
    <source>
        <dbReference type="ARBA" id="ARBA00022801"/>
    </source>
</evidence>
<name>A0A3G9GJS7_9NEIS</name>
<evidence type="ECO:0000256" key="2">
    <source>
        <dbReference type="ARBA" id="ARBA00005582"/>
    </source>
</evidence>
<evidence type="ECO:0000256" key="10">
    <source>
        <dbReference type="ARBA" id="ARBA00035861"/>
    </source>
</evidence>
<keyword evidence="19" id="KW-1185">Reference proteome</keyword>
<dbReference type="InterPro" id="IPR047127">
    <property type="entry name" value="MutT-like"/>
</dbReference>
<evidence type="ECO:0000256" key="14">
    <source>
        <dbReference type="ARBA" id="ARBA00041592"/>
    </source>
</evidence>
<dbReference type="Gene3D" id="3.90.79.10">
    <property type="entry name" value="Nucleoside Triphosphate Pyrophosphohydrolase"/>
    <property type="match status" value="1"/>
</dbReference>
<comment type="catalytic activity">
    <reaction evidence="10">
        <text>8-oxo-dGTP + H2O = 8-oxo-dGMP + diphosphate + H(+)</text>
        <dbReference type="Rhea" id="RHEA:31575"/>
        <dbReference type="ChEBI" id="CHEBI:15377"/>
        <dbReference type="ChEBI" id="CHEBI:15378"/>
        <dbReference type="ChEBI" id="CHEBI:33019"/>
        <dbReference type="ChEBI" id="CHEBI:63224"/>
        <dbReference type="ChEBI" id="CHEBI:77896"/>
        <dbReference type="EC" id="3.6.1.55"/>
    </reaction>
</comment>
<dbReference type="GO" id="GO:0035539">
    <property type="term" value="F:8-oxo-7,8-dihydrodeoxyguanosine triphosphate pyrophosphatase activity"/>
    <property type="evidence" value="ECO:0007669"/>
    <property type="project" value="UniProtKB-EC"/>
</dbReference>
<evidence type="ECO:0000256" key="12">
    <source>
        <dbReference type="ARBA" id="ARBA00038905"/>
    </source>
</evidence>
<evidence type="ECO:0000256" key="6">
    <source>
        <dbReference type="ARBA" id="ARBA00022763"/>
    </source>
</evidence>
<organism evidence="18 19">
    <name type="scientific">Aquitalea magnusonii</name>
    <dbReference type="NCBI Taxonomy" id="332411"/>
    <lineage>
        <taxon>Bacteria</taxon>
        <taxon>Pseudomonadati</taxon>
        <taxon>Pseudomonadota</taxon>
        <taxon>Betaproteobacteria</taxon>
        <taxon>Neisseriales</taxon>
        <taxon>Chromobacteriaceae</taxon>
        <taxon>Aquitalea</taxon>
    </lineage>
</organism>
<reference evidence="18 19" key="2">
    <citation type="journal article" date="2017" name="Genome Announc.">
        <title>Draft genome sequence of Aquitalea magnusonii strain H3, a plant growth-promoting bacterium of duckweed Lemna minor.</title>
        <authorList>
            <person name="Ishizawa H."/>
            <person name="Kuroda M."/>
            <person name="Ike M."/>
        </authorList>
    </citation>
    <scope>NUCLEOTIDE SEQUENCE [LARGE SCALE GENOMIC DNA]</scope>
    <source>
        <strain evidence="18 19">H3</strain>
    </source>
</reference>
<dbReference type="GO" id="GO:0006260">
    <property type="term" value="P:DNA replication"/>
    <property type="evidence" value="ECO:0007669"/>
    <property type="project" value="UniProtKB-KW"/>
</dbReference>
<dbReference type="PANTHER" id="PTHR47707:SF1">
    <property type="entry name" value="NUDIX HYDROLASE FAMILY PROTEIN"/>
    <property type="match status" value="1"/>
</dbReference>
<dbReference type="STRING" id="332411.VI06_09895"/>
<evidence type="ECO:0000256" key="13">
    <source>
        <dbReference type="ARBA" id="ARBA00040794"/>
    </source>
</evidence>
<dbReference type="EC" id="3.6.1.55" evidence="12"/>
<evidence type="ECO:0000256" key="11">
    <source>
        <dbReference type="ARBA" id="ARBA00036904"/>
    </source>
</evidence>
<dbReference type="GO" id="GO:0008413">
    <property type="term" value="F:8-oxo-7,8-dihydroguanosine triphosphate pyrophosphatase activity"/>
    <property type="evidence" value="ECO:0007669"/>
    <property type="project" value="TreeGrafter"/>
</dbReference>
<protein>
    <recommendedName>
        <fullName evidence="13">8-oxo-dGTP diphosphatase</fullName>
        <ecNumber evidence="12">3.6.1.55</ecNumber>
    </recommendedName>
    <alternativeName>
        <fullName evidence="16">7,8-dihydro-8-oxoguanine-triphosphatase</fullName>
    </alternativeName>
    <alternativeName>
        <fullName evidence="15">Mutator protein MutT</fullName>
    </alternativeName>
    <alternativeName>
        <fullName evidence="14">dGTP pyrophosphohydrolase</fullName>
    </alternativeName>
</protein>